<keyword evidence="2" id="KW-0443">Lipid metabolism</keyword>
<keyword evidence="4" id="KW-1133">Transmembrane helix</keyword>
<feature type="region of interest" description="Disordered" evidence="3">
    <location>
        <begin position="298"/>
        <end position="328"/>
    </location>
</feature>
<dbReference type="GO" id="GO:0016316">
    <property type="term" value="F:phosphatidylinositol-3,4-bisphosphate 4-phosphatase activity"/>
    <property type="evidence" value="ECO:0007669"/>
    <property type="project" value="InterPro"/>
</dbReference>
<protein>
    <submittedName>
        <fullName evidence="5">Unnamed protein product</fullName>
    </submittedName>
</protein>
<feature type="region of interest" description="Disordered" evidence="3">
    <location>
        <begin position="64"/>
        <end position="96"/>
    </location>
</feature>
<feature type="transmembrane region" description="Helical" evidence="4">
    <location>
        <begin position="1090"/>
        <end position="1114"/>
    </location>
</feature>
<accession>A0A9W6X1F7</accession>
<evidence type="ECO:0000256" key="4">
    <source>
        <dbReference type="SAM" id="Phobius"/>
    </source>
</evidence>
<dbReference type="Proteomes" id="UP001165121">
    <property type="component" value="Unassembled WGS sequence"/>
</dbReference>
<feature type="transmembrane region" description="Helical" evidence="4">
    <location>
        <begin position="962"/>
        <end position="984"/>
    </location>
</feature>
<evidence type="ECO:0000256" key="3">
    <source>
        <dbReference type="SAM" id="MobiDB-lite"/>
    </source>
</evidence>
<sequence>MTLWRAEAEALDPVAALERHVVELEFERMNRLARGDVAGDGRSPVLQDSQGAKLLLQLLDGQGSASSAGSDGDAESVEFSQTQSEDCSRTSGGDAVAGSATDGAALDITLGVHVSVGPTDVAVGSAGDDVSVGSGSAGLDVSVGSGGLGATVGSGSTVGLGVYVGSGGLDATVGSGSVDVAVGSGSAELGAYVGSGGLDATVGSGGVDVSVGSGSAELGAYVGSGGLDATVGSGGLDVAVGSGSAGLGAHDGSGGLDATVGSHGLDVSVGSGSVGAIVGSSDVDVTIRHHDIPADASSRDVDVTVGSSGAHVGSVSSSGSDVSKSSHRIHVATSSLDIETTLGSHDKESTANSLGANTPVDSDVIQSATAPSDGFNGIQVVGSSTDEMSSAAKTTSSFSEERSIIIQETTAPSSITETPTDGTPLFAVSSNLTASTGETAVPTEALPSANSTTLGSHSGSEEVVKWSGSGEYVPYKSTYCRCKATECQNEYPGESSGSTCESKLSDGSCPSGYKTCVSTDSYKVSTSTVTPNSVAEATFTLLAADIIGAFYNLGEEDPITRKSKWWVTISLPSGWRFVAWENTVVNVTLRDDNNETVTAHRVHSCADVTNSKNCDSDSHRYGFVSVMDLLDGREDLMTSSSGGPVSFVLSRSIVTGTSASGNSVGVSVSLSYETSAGTLKSAATSRRTRELTMITSGSSITTTSAEDLSALTLATMALPPVRKGRLDSSLLWMEEDTKIMMLSFSTSTIVGPNSDNPKVCANLRSSYCTSKGREPVATVSFGTSAEASYVQGGNPFLNLYADPGETNLNIESDNTTYFCVTDLLPSGVKTNDTWEIRTSFTFQIQVTNVAWTGNEDQEDDYTSGFRLPPLSEIVLMDDNDVMGSDCAQTLVHTKTLMMIFILCIVGNAIWISVSTKASSASGTDIYYLLYAISVCFTWTMMTSVCFHWGTVLFHDVGASGRLIVFIVYVIINIAFYAVQLFGVVSLTDFYKCTYDDYLKNPFYIMRLCSDDYCPDLQPTQWKYAVNDVCKDVSYSDWFFPLHQSAELLIFLTSVALLVLGTFVIQRGVRLIDQSGDIFDDHVVKVMKKSLITYLAVIMSIALVLGTSCIMNSILHWKNWSINSVVWYIFSVWLPTLVPPIGFLLLQWNPRLHGMNWNPSLHVKDPQLLHRTMSSISDKVESGKYALDATGLSDGWAGILRFPDTEYNPIGQESVDGTQNVLALAIQLVSPIPLTHACFVELYVAENTSSEPGENDVTGADYYEDLPMLSYRRSSISTFIETGLHQEGLLSRRSHSLSLLGGGALPTPLPVSNPGAKWSRVGFTETVLPTLVTGNYENGGTVTQIATFLSVLQIPVMPANPLLRFVVYEIPEKVSTPSSDGDLRDSRQLMRASSRQLDERARIARVSGMGMAPPSRPKVFCEFSCACDDMLASDEVNLMARQVSYRNRSPIPTVLSDGTGTESPNVAAATGTTIPEVDPSVPRLRVKSMTVSPRQLKENSGFYITKSFQFAEGDEMVIEDMVESPLTNELPRQYLELLVSERAEDLVRAQADAADFEARVKSGLVGNLYDNLIEQIQGENDQNVVQTWLNDRVQQRKMYVEALRECHQLCIDRAEEGLNFKASTEKKSLVLRFLPINLHVQDMWVGPTADLRSQRSRRTSPNVKVYPTVTAGAFAAHCFKFRHNGSILSLRATLQKRTLSRAQSDVSEKSGTEMVDWSNSDIRSADETRWHLTTRFDMCLSQALTTLVTSFCRQLEYSLQHPTDRTFLHTIESIGFLFQVESLLSTQGKEIGMLEDFSAAVDALKHVTFVLDTSPPAHLPSTLLNLHMKNTPLPGVVSVRLSKGSAKGTYTVAVGVRCSEYIRDSIPFTIRSGGVISVTPVIFTQGINEMQTLANNASSKKTTLQDIINRKSFFVLTRYVEKYKQLAAQRPDAVPTPMRTITPLLESLEGRIATASKRQVVKSKHPKIIQESSHLCRLLGAGRVTSCKSAKDRTGMSVTLEQVRLLTENHGLPEEFAVRTVSTMRSNGVRLENALKNTGKRQYAFNALQRSLLPDEYKCPEGTYGRGNVS</sequence>
<proteinExistence type="predicted"/>
<evidence type="ECO:0000256" key="2">
    <source>
        <dbReference type="ARBA" id="ARBA00023098"/>
    </source>
</evidence>
<keyword evidence="4" id="KW-0812">Transmembrane</keyword>
<keyword evidence="6" id="KW-1185">Reference proteome</keyword>
<keyword evidence="1" id="KW-0378">Hydrolase</keyword>
<evidence type="ECO:0000313" key="5">
    <source>
        <dbReference type="EMBL" id="GMF25967.1"/>
    </source>
</evidence>
<feature type="transmembrane region" description="Helical" evidence="4">
    <location>
        <begin position="895"/>
        <end position="913"/>
    </location>
</feature>
<feature type="transmembrane region" description="Helical" evidence="4">
    <location>
        <begin position="1047"/>
        <end position="1064"/>
    </location>
</feature>
<dbReference type="PANTHER" id="PTHR12187">
    <property type="entry name" value="AGAP000124-PA"/>
    <property type="match status" value="1"/>
</dbReference>
<feature type="compositionally biased region" description="Low complexity" evidence="3">
    <location>
        <begin position="305"/>
        <end position="323"/>
    </location>
</feature>
<feature type="transmembrane region" description="Helical" evidence="4">
    <location>
        <begin position="1126"/>
        <end position="1147"/>
    </location>
</feature>
<reference evidence="5" key="1">
    <citation type="submission" date="2023-04" db="EMBL/GenBank/DDBJ databases">
        <title>Phytophthora fragariaefolia NBRC 109709.</title>
        <authorList>
            <person name="Ichikawa N."/>
            <person name="Sato H."/>
            <person name="Tonouchi N."/>
        </authorList>
    </citation>
    <scope>NUCLEOTIDE SEQUENCE</scope>
    <source>
        <strain evidence="5">NBRC 109709</strain>
    </source>
</reference>
<feature type="compositionally biased region" description="Polar residues" evidence="3">
    <location>
        <begin position="78"/>
        <end position="91"/>
    </location>
</feature>
<evidence type="ECO:0000256" key="1">
    <source>
        <dbReference type="ARBA" id="ARBA00022801"/>
    </source>
</evidence>
<dbReference type="OrthoDB" id="159395at2759"/>
<name>A0A9W6X1F7_9STRA</name>
<comment type="caution">
    <text evidence="5">The sequence shown here is derived from an EMBL/GenBank/DDBJ whole genome shotgun (WGS) entry which is preliminary data.</text>
</comment>
<feature type="region of interest" description="Disordered" evidence="3">
    <location>
        <begin position="340"/>
        <end position="359"/>
    </location>
</feature>
<dbReference type="InterPro" id="IPR039034">
    <property type="entry name" value="INPP4"/>
</dbReference>
<feature type="compositionally biased region" description="Polar residues" evidence="3">
    <location>
        <begin position="350"/>
        <end position="359"/>
    </location>
</feature>
<feature type="transmembrane region" description="Helical" evidence="4">
    <location>
        <begin position="925"/>
        <end position="950"/>
    </location>
</feature>
<gene>
    <name evidence="5" type="ORF">Pfra01_000477700</name>
</gene>
<evidence type="ECO:0000313" key="6">
    <source>
        <dbReference type="Proteomes" id="UP001165121"/>
    </source>
</evidence>
<keyword evidence="4" id="KW-0472">Membrane</keyword>
<dbReference type="PANTHER" id="PTHR12187:SF11">
    <property type="entry name" value="PHOSPHATIDYLINOSITOL-3,4-BISPHOSPHATE 4-PHOSPHATASE"/>
    <property type="match status" value="1"/>
</dbReference>
<dbReference type="GO" id="GO:0005737">
    <property type="term" value="C:cytoplasm"/>
    <property type="evidence" value="ECO:0007669"/>
    <property type="project" value="TreeGrafter"/>
</dbReference>
<dbReference type="EMBL" id="BSXT01000374">
    <property type="protein sequence ID" value="GMF25967.1"/>
    <property type="molecule type" value="Genomic_DNA"/>
</dbReference>
<organism evidence="5 6">
    <name type="scientific">Phytophthora fragariaefolia</name>
    <dbReference type="NCBI Taxonomy" id="1490495"/>
    <lineage>
        <taxon>Eukaryota</taxon>
        <taxon>Sar</taxon>
        <taxon>Stramenopiles</taxon>
        <taxon>Oomycota</taxon>
        <taxon>Peronosporomycetes</taxon>
        <taxon>Peronosporales</taxon>
        <taxon>Peronosporaceae</taxon>
        <taxon>Phytophthora</taxon>
    </lineage>
</organism>